<evidence type="ECO:0000256" key="1">
    <source>
        <dbReference type="ARBA" id="ARBA00004459"/>
    </source>
</evidence>
<protein>
    <submittedName>
        <fullName evidence="10">Mlp family lipoprotein</fullName>
    </submittedName>
</protein>
<keyword evidence="5" id="KW-0564">Palmitate</keyword>
<keyword evidence="3" id="KW-0732">Signal</keyword>
<feature type="compositionally biased region" description="Basic and acidic residues" evidence="9">
    <location>
        <begin position="113"/>
        <end position="123"/>
    </location>
</feature>
<dbReference type="Proteomes" id="UP001164513">
    <property type="component" value="Plasmid pZSt-cp30-8"/>
</dbReference>
<comment type="similarity">
    <text evidence="2">Belongs to the Multicopy lipoprotein (Mlp) family.</text>
</comment>
<comment type="function">
    <text evidence="8">An outer membrane protein that may participate in pathogenesis. Some human Lyme disease patients have antibodies against this protein. The Mlp proteins probably undergo intragenic recombination, generating new alleles.</text>
</comment>
<geneLocation type="plasmid" evidence="10 11">
    <name>pZSt-cp30-8</name>
</geneLocation>
<evidence type="ECO:0000256" key="4">
    <source>
        <dbReference type="ARBA" id="ARBA00023136"/>
    </source>
</evidence>
<evidence type="ECO:0000256" key="8">
    <source>
        <dbReference type="ARBA" id="ARBA00046007"/>
    </source>
</evidence>
<accession>A0AAX3JPQ7</accession>
<keyword evidence="7 10" id="KW-0449">Lipoprotein</keyword>
<reference evidence="10" key="1">
    <citation type="submission" date="2022-12" db="EMBL/GenBank/DDBJ databases">
        <title>B. miyamotoi WGS.</title>
        <authorList>
            <person name="Gabriele M."/>
            <person name="Kuleshov K.V."/>
            <person name="Hepner S."/>
            <person name="Hoornstra D."/>
            <person name="Hovius J.W."/>
            <person name="Platonov A.E."/>
            <person name="Fingerle V."/>
            <person name="Strube C."/>
        </authorList>
    </citation>
    <scope>NUCLEOTIDE SEQUENCE</scope>
    <source>
        <strain evidence="10">ZStruIII14-9</strain>
        <plasmid evidence="10">pZSt-cp30-8</plasmid>
    </source>
</reference>
<keyword evidence="6" id="KW-0998">Cell outer membrane</keyword>
<feature type="region of interest" description="Disordered" evidence="9">
    <location>
        <begin position="82"/>
        <end position="123"/>
    </location>
</feature>
<comment type="subcellular location">
    <subcellularLocation>
        <location evidence="1">Cell outer membrane</location>
        <topology evidence="1">Lipid-anchor</topology>
    </subcellularLocation>
</comment>
<dbReference type="InterPro" id="IPR004983">
    <property type="entry name" value="Mlp"/>
</dbReference>
<keyword evidence="10" id="KW-0614">Plasmid</keyword>
<dbReference type="AlphaFoldDB" id="A0AAX3JPQ7"/>
<evidence type="ECO:0000256" key="5">
    <source>
        <dbReference type="ARBA" id="ARBA00023139"/>
    </source>
</evidence>
<evidence type="ECO:0000313" key="11">
    <source>
        <dbReference type="Proteomes" id="UP001164513"/>
    </source>
</evidence>
<gene>
    <name evidence="10" type="ORF">O5404_06775</name>
</gene>
<evidence type="ECO:0000256" key="2">
    <source>
        <dbReference type="ARBA" id="ARBA00008380"/>
    </source>
</evidence>
<dbReference type="RefSeq" id="WP_269512359.1">
    <property type="nucleotide sequence ID" value="NZ_CP114728.1"/>
</dbReference>
<evidence type="ECO:0000256" key="9">
    <source>
        <dbReference type="SAM" id="MobiDB-lite"/>
    </source>
</evidence>
<feature type="compositionally biased region" description="Low complexity" evidence="9">
    <location>
        <begin position="101"/>
        <end position="112"/>
    </location>
</feature>
<organism evidence="10 11">
    <name type="scientific">Borrelia miyamotoi</name>
    <dbReference type="NCBI Taxonomy" id="47466"/>
    <lineage>
        <taxon>Bacteria</taxon>
        <taxon>Pseudomonadati</taxon>
        <taxon>Spirochaetota</taxon>
        <taxon>Spirochaetia</taxon>
        <taxon>Spirochaetales</taxon>
        <taxon>Borreliaceae</taxon>
        <taxon>Borrelia</taxon>
    </lineage>
</organism>
<proteinExistence type="inferred from homology"/>
<evidence type="ECO:0000313" key="10">
    <source>
        <dbReference type="EMBL" id="WAZ72693.1"/>
    </source>
</evidence>
<evidence type="ECO:0000256" key="7">
    <source>
        <dbReference type="ARBA" id="ARBA00023288"/>
    </source>
</evidence>
<dbReference type="GO" id="GO:0009279">
    <property type="term" value="C:cell outer membrane"/>
    <property type="evidence" value="ECO:0007669"/>
    <property type="project" value="UniProtKB-SubCell"/>
</dbReference>
<keyword evidence="4" id="KW-0472">Membrane</keyword>
<evidence type="ECO:0000256" key="6">
    <source>
        <dbReference type="ARBA" id="ARBA00023237"/>
    </source>
</evidence>
<name>A0AAX3JPQ7_9SPIR</name>
<evidence type="ECO:0000256" key="3">
    <source>
        <dbReference type="ARBA" id="ARBA00022729"/>
    </source>
</evidence>
<dbReference type="EMBL" id="CP114728">
    <property type="protein sequence ID" value="WAZ72693.1"/>
    <property type="molecule type" value="Genomic_DNA"/>
</dbReference>
<sequence length="275" mass="31825">MNKYIYYLIFCSTLLLYCCGEHNPILKGNNPKGQYNPILKGNNPKGQYNPILKGNNPKGQYNPILKGNNPKGQYNPMLKGNNLKGQYSPMLKGNNPTNAPKTTQTSSQTNTNEKTEKEKITSQVDEKQKFNALKSGFDTLFINPNTQEELKTKYQSFIDWLSNHPDKQKELANAFTHVYEFLDAQRIRQSSNLTTEQLLINILNCVEAEDYIDSEDKQRNSITCNNLHVYKDEDKNAIYIIFIYWIDLFDKPYTNNEELFKIIKTQMDTHKIVTN</sequence>
<dbReference type="Pfam" id="PF03304">
    <property type="entry name" value="Mlp"/>
    <property type="match status" value="1"/>
</dbReference>